<accession>A0ABP9NFK5</accession>
<feature type="transmembrane region" description="Helical" evidence="7">
    <location>
        <begin position="143"/>
        <end position="164"/>
    </location>
</feature>
<dbReference type="PANTHER" id="PTHR33508">
    <property type="entry name" value="UPF0056 MEMBRANE PROTEIN YHCE"/>
    <property type="match status" value="1"/>
</dbReference>
<keyword evidence="9" id="KW-1185">Reference proteome</keyword>
<comment type="subcellular location">
    <subcellularLocation>
        <location evidence="1 7">Cell membrane</location>
        <topology evidence="1 7">Multi-pass membrane protein</topology>
    </subcellularLocation>
</comment>
<comment type="caution">
    <text evidence="8">The sequence shown here is derived from an EMBL/GenBank/DDBJ whole genome shotgun (WGS) entry which is preliminary data.</text>
</comment>
<evidence type="ECO:0000256" key="7">
    <source>
        <dbReference type="RuleBase" id="RU362048"/>
    </source>
</evidence>
<evidence type="ECO:0000256" key="5">
    <source>
        <dbReference type="ARBA" id="ARBA00022989"/>
    </source>
</evidence>
<gene>
    <name evidence="8" type="primary">ychE</name>
    <name evidence="8" type="ORF">GCM10023211_25680</name>
</gene>
<feature type="transmembrane region" description="Helical" evidence="7">
    <location>
        <begin position="73"/>
        <end position="92"/>
    </location>
</feature>
<dbReference type="Pfam" id="PF01914">
    <property type="entry name" value="MarC"/>
    <property type="match status" value="1"/>
</dbReference>
<name>A0ABP9NFK5_9GAMM</name>
<sequence>MELQIYFKFLVGLFAIVNPVGLLPVFISLTEHLDSESRNQTNRTANIGVAVILIVSLLAGSIILDIFSISLNSFRIAGGLLVVIIGMTMINGKLGENKQNKEEITESIAKTSSVALVPLAMPLMGGPGAITSMIVWGTNYPSIGYLIGFIICILIFCGCCWLLFRSAPFIIRTLGKTGLNVVTRIMGLLLMALGVEIMVGGIRNLFPGLL</sequence>
<keyword evidence="4 7" id="KW-0812">Transmembrane</keyword>
<dbReference type="PANTHER" id="PTHR33508:SF1">
    <property type="entry name" value="UPF0056 MEMBRANE PROTEIN YHCE"/>
    <property type="match status" value="1"/>
</dbReference>
<evidence type="ECO:0000256" key="3">
    <source>
        <dbReference type="ARBA" id="ARBA00022475"/>
    </source>
</evidence>
<reference evidence="9" key="1">
    <citation type="journal article" date="2019" name="Int. J. Syst. Evol. Microbiol.">
        <title>The Global Catalogue of Microorganisms (GCM) 10K type strain sequencing project: providing services to taxonomists for standard genome sequencing and annotation.</title>
        <authorList>
            <consortium name="The Broad Institute Genomics Platform"/>
            <consortium name="The Broad Institute Genome Sequencing Center for Infectious Disease"/>
            <person name="Wu L."/>
            <person name="Ma J."/>
        </authorList>
    </citation>
    <scope>NUCLEOTIDE SEQUENCE [LARGE SCALE GENOMIC DNA]</scope>
    <source>
        <strain evidence="9">JCM 18050</strain>
    </source>
</reference>
<comment type="similarity">
    <text evidence="2 7">Belongs to the UPF0056 (MarC) family.</text>
</comment>
<evidence type="ECO:0000256" key="6">
    <source>
        <dbReference type="ARBA" id="ARBA00023136"/>
    </source>
</evidence>
<feature type="transmembrane region" description="Helical" evidence="7">
    <location>
        <begin position="185"/>
        <end position="206"/>
    </location>
</feature>
<evidence type="ECO:0000256" key="4">
    <source>
        <dbReference type="ARBA" id="ARBA00022692"/>
    </source>
</evidence>
<evidence type="ECO:0000256" key="1">
    <source>
        <dbReference type="ARBA" id="ARBA00004651"/>
    </source>
</evidence>
<keyword evidence="3" id="KW-1003">Cell membrane</keyword>
<protein>
    <recommendedName>
        <fullName evidence="7">UPF0056 membrane protein</fullName>
    </recommendedName>
</protein>
<dbReference type="NCBIfam" id="NF008320">
    <property type="entry name" value="PRK11111.1"/>
    <property type="match status" value="1"/>
</dbReference>
<evidence type="ECO:0000313" key="8">
    <source>
        <dbReference type="EMBL" id="GAA5115162.1"/>
    </source>
</evidence>
<dbReference type="NCBIfam" id="TIGR00427">
    <property type="entry name" value="NAAT family transporter"/>
    <property type="match status" value="1"/>
</dbReference>
<organism evidence="8 9">
    <name type="scientific">Orbus sasakiae</name>
    <dbReference type="NCBI Taxonomy" id="1078475"/>
    <lineage>
        <taxon>Bacteria</taxon>
        <taxon>Pseudomonadati</taxon>
        <taxon>Pseudomonadota</taxon>
        <taxon>Gammaproteobacteria</taxon>
        <taxon>Orbales</taxon>
        <taxon>Orbaceae</taxon>
        <taxon>Orbus</taxon>
    </lineage>
</organism>
<proteinExistence type="inferred from homology"/>
<feature type="transmembrane region" description="Helical" evidence="7">
    <location>
        <begin position="6"/>
        <end position="27"/>
    </location>
</feature>
<dbReference type="InterPro" id="IPR002771">
    <property type="entry name" value="Multi_antbiot-R_MarC"/>
</dbReference>
<keyword evidence="5 7" id="KW-1133">Transmembrane helix</keyword>
<feature type="transmembrane region" description="Helical" evidence="7">
    <location>
        <begin position="113"/>
        <end position="137"/>
    </location>
</feature>
<evidence type="ECO:0000256" key="2">
    <source>
        <dbReference type="ARBA" id="ARBA00009784"/>
    </source>
</evidence>
<evidence type="ECO:0000313" key="9">
    <source>
        <dbReference type="Proteomes" id="UP001500171"/>
    </source>
</evidence>
<dbReference type="Proteomes" id="UP001500171">
    <property type="component" value="Unassembled WGS sequence"/>
</dbReference>
<dbReference type="RefSeq" id="WP_345492804.1">
    <property type="nucleotide sequence ID" value="NZ_BAABHY010000015.1"/>
</dbReference>
<keyword evidence="6 7" id="KW-0472">Membrane</keyword>
<dbReference type="EMBL" id="BAABHY010000015">
    <property type="protein sequence ID" value="GAA5115162.1"/>
    <property type="molecule type" value="Genomic_DNA"/>
</dbReference>
<feature type="transmembrane region" description="Helical" evidence="7">
    <location>
        <begin position="47"/>
        <end position="67"/>
    </location>
</feature>